<evidence type="ECO:0000313" key="3">
    <source>
        <dbReference type="Proteomes" id="UP000198517"/>
    </source>
</evidence>
<evidence type="ECO:0008006" key="4">
    <source>
        <dbReference type="Google" id="ProtNLM"/>
    </source>
</evidence>
<keyword evidence="1" id="KW-0732">Signal</keyword>
<sequence length="299" mass="34570">MKKLFVFLVLIWGIMPHAQELQAEVQINHSQVAGSNDMVFKILQKSLRDFINNTSWTGQRLQNFEKIKCNFAIVISEKPSSNVFNGSIVVQAVRPIYNSQYETPLININDNNFSFKYDENENLIFNNRQFSGKNLIDVISFYVYLVLGYDADSFKNKGGQKWFETAKQIAQNSQNKGFKGWSEMEGQRTRGALVNRLLRQDMDSFRNVYYSYHRLGLDNMASNQNSAALNTADALLKLKTYADDFQMNYPFNLFIDTKKEEIFNLFNSVHSASIDIAALKSLMSTFSPRDNDSKWDKWK</sequence>
<proteinExistence type="predicted"/>
<dbReference type="InterPro" id="IPR032274">
    <property type="entry name" value="DUF4835"/>
</dbReference>
<dbReference type="RefSeq" id="WP_092735535.1">
    <property type="nucleotide sequence ID" value="NZ_FNAS01000001.1"/>
</dbReference>
<dbReference type="Pfam" id="PF16119">
    <property type="entry name" value="DUF4835"/>
    <property type="match status" value="1"/>
</dbReference>
<gene>
    <name evidence="2" type="ORF">SAMN05421544_10182</name>
</gene>
<accession>A0A1G6Y9N9</accession>
<dbReference type="AlphaFoldDB" id="A0A1G6Y9N9"/>
<evidence type="ECO:0000256" key="1">
    <source>
        <dbReference type="SAM" id="SignalP"/>
    </source>
</evidence>
<dbReference type="Proteomes" id="UP000198517">
    <property type="component" value="Unassembled WGS sequence"/>
</dbReference>
<dbReference type="OrthoDB" id="9773381at2"/>
<name>A0A1G6Y9N9_9FLAO</name>
<feature type="chain" id="PRO_5011723933" description="DUF4835 domain-containing protein" evidence="1">
    <location>
        <begin position="19"/>
        <end position="299"/>
    </location>
</feature>
<dbReference type="STRING" id="1071918.SAMN05421544_10182"/>
<protein>
    <recommendedName>
        <fullName evidence="4">DUF4835 domain-containing protein</fullName>
    </recommendedName>
</protein>
<dbReference type="EMBL" id="FNAS01000001">
    <property type="protein sequence ID" value="SDD87108.1"/>
    <property type="molecule type" value="Genomic_DNA"/>
</dbReference>
<organism evidence="2 3">
    <name type="scientific">Riemerella columbipharyngis</name>
    <dbReference type="NCBI Taxonomy" id="1071918"/>
    <lineage>
        <taxon>Bacteria</taxon>
        <taxon>Pseudomonadati</taxon>
        <taxon>Bacteroidota</taxon>
        <taxon>Flavobacteriia</taxon>
        <taxon>Flavobacteriales</taxon>
        <taxon>Weeksellaceae</taxon>
        <taxon>Riemerella</taxon>
    </lineage>
</organism>
<reference evidence="2 3" key="1">
    <citation type="submission" date="2016-10" db="EMBL/GenBank/DDBJ databases">
        <authorList>
            <person name="de Groot N.N."/>
        </authorList>
    </citation>
    <scope>NUCLEOTIDE SEQUENCE [LARGE SCALE GENOMIC DNA]</scope>
    <source>
        <strain evidence="2 3">DSM 24015</strain>
    </source>
</reference>
<evidence type="ECO:0000313" key="2">
    <source>
        <dbReference type="EMBL" id="SDD87108.1"/>
    </source>
</evidence>
<keyword evidence="3" id="KW-1185">Reference proteome</keyword>
<feature type="signal peptide" evidence="1">
    <location>
        <begin position="1"/>
        <end position="18"/>
    </location>
</feature>